<evidence type="ECO:0000313" key="2">
    <source>
        <dbReference type="Proteomes" id="UP001139559"/>
    </source>
</evidence>
<dbReference type="AlphaFoldDB" id="A0A9X1XJK2"/>
<name>A0A9X1XJK2_9VIBR</name>
<protein>
    <submittedName>
        <fullName evidence="1">HlyU family transcriptional regulator</fullName>
    </submittedName>
</protein>
<dbReference type="Pfam" id="PF10115">
    <property type="entry name" value="HlyU"/>
    <property type="match status" value="1"/>
</dbReference>
<comment type="caution">
    <text evidence="1">The sequence shown here is derived from an EMBL/GenBank/DDBJ whole genome shotgun (WGS) entry which is preliminary data.</text>
</comment>
<dbReference type="RefSeq" id="WP_248008684.1">
    <property type="nucleotide sequence ID" value="NZ_JAJHVV010000005.1"/>
</dbReference>
<reference evidence="1" key="1">
    <citation type="submission" date="2021-11" db="EMBL/GenBank/DDBJ databases">
        <title>Vibrio ZSDE26 sp. nov. and Vibrio ZSDZ34 sp. nov., isolated from coastal seawater in Qingdao.</title>
        <authorList>
            <person name="Zhang P."/>
        </authorList>
    </citation>
    <scope>NUCLEOTIDE SEQUENCE</scope>
    <source>
        <strain evidence="1">ZSDE26</strain>
    </source>
</reference>
<organism evidence="1 2">
    <name type="scientific">Vibrio amylolyticus</name>
    <dbReference type="NCBI Taxonomy" id="2847292"/>
    <lineage>
        <taxon>Bacteria</taxon>
        <taxon>Pseudomonadati</taxon>
        <taxon>Pseudomonadota</taxon>
        <taxon>Gammaproteobacteria</taxon>
        <taxon>Vibrionales</taxon>
        <taxon>Vibrionaceae</taxon>
        <taxon>Vibrio</taxon>
    </lineage>
</organism>
<sequence>MGLFSRLFGFGNKSSKTEVEVEPIEYKGFLIYQEPIAEGGQYRIAGRITKEVNTELKSHRFIRSDVLSNKDDANELMLKKSQMFIDQMGDNIFS</sequence>
<gene>
    <name evidence="1" type="ORF">KP803_10015</name>
</gene>
<dbReference type="EMBL" id="JAJHVV010000005">
    <property type="protein sequence ID" value="MCK6263606.1"/>
    <property type="molecule type" value="Genomic_DNA"/>
</dbReference>
<dbReference type="InterPro" id="IPR018772">
    <property type="entry name" value="Transcription_activator_HlyU"/>
</dbReference>
<accession>A0A9X1XJK2</accession>
<dbReference type="Proteomes" id="UP001139559">
    <property type="component" value="Unassembled WGS sequence"/>
</dbReference>
<evidence type="ECO:0000313" key="1">
    <source>
        <dbReference type="EMBL" id="MCK6263606.1"/>
    </source>
</evidence>
<proteinExistence type="predicted"/>
<keyword evidence="2" id="KW-1185">Reference proteome</keyword>